<sequence>MMISLRRAFWFFLLIFLYGKLVYLAMDVRVFAFENYCPEALMYRSQEFEKRYLDFYNYVDWCASDWWHPLRLASHLIVGGLAGALAYLSGWIVMGREFMRSRVAMVMIFVIASVHMFLLSLPPTILSYPDMTQRACNHQLFDQDEMGLCEVQLGSYGDVRFFYPLAYLAVFLLIDHLRVRRTHAQIH</sequence>
<protein>
    <submittedName>
        <fullName evidence="2">Uncharacterized protein</fullName>
    </submittedName>
</protein>
<dbReference type="EMBL" id="JBHTMC010000004">
    <property type="protein sequence ID" value="MFD1262569.1"/>
    <property type="molecule type" value="Genomic_DNA"/>
</dbReference>
<evidence type="ECO:0000313" key="2">
    <source>
        <dbReference type="EMBL" id="MFD1262569.1"/>
    </source>
</evidence>
<keyword evidence="1" id="KW-1133">Transmembrane helix</keyword>
<feature type="transmembrane region" description="Helical" evidence="1">
    <location>
        <begin position="161"/>
        <end position="179"/>
    </location>
</feature>
<accession>A0ABW3WAN9</accession>
<evidence type="ECO:0000313" key="3">
    <source>
        <dbReference type="Proteomes" id="UP001597158"/>
    </source>
</evidence>
<proteinExistence type="predicted"/>
<keyword evidence="3" id="KW-1185">Reference proteome</keyword>
<feature type="transmembrane region" description="Helical" evidence="1">
    <location>
        <begin position="73"/>
        <end position="94"/>
    </location>
</feature>
<reference evidence="3" key="1">
    <citation type="journal article" date="2019" name="Int. J. Syst. Evol. Microbiol.">
        <title>The Global Catalogue of Microorganisms (GCM) 10K type strain sequencing project: providing services to taxonomists for standard genome sequencing and annotation.</title>
        <authorList>
            <consortium name="The Broad Institute Genomics Platform"/>
            <consortium name="The Broad Institute Genome Sequencing Center for Infectious Disease"/>
            <person name="Wu L."/>
            <person name="Ma J."/>
        </authorList>
    </citation>
    <scope>NUCLEOTIDE SEQUENCE [LARGE SCALE GENOMIC DNA]</scope>
    <source>
        <strain evidence="3">CCUG 48884</strain>
    </source>
</reference>
<evidence type="ECO:0000256" key="1">
    <source>
        <dbReference type="SAM" id="Phobius"/>
    </source>
</evidence>
<dbReference type="Proteomes" id="UP001597158">
    <property type="component" value="Unassembled WGS sequence"/>
</dbReference>
<dbReference type="RefSeq" id="WP_277835117.1">
    <property type="nucleotide sequence ID" value="NZ_JARQZE010000020.1"/>
</dbReference>
<feature type="transmembrane region" description="Helical" evidence="1">
    <location>
        <begin position="103"/>
        <end position="121"/>
    </location>
</feature>
<keyword evidence="1" id="KW-0812">Transmembrane</keyword>
<organism evidence="2 3">
    <name type="scientific">Thauera mechernichensis</name>
    <dbReference type="NCBI Taxonomy" id="82788"/>
    <lineage>
        <taxon>Bacteria</taxon>
        <taxon>Pseudomonadati</taxon>
        <taxon>Pseudomonadota</taxon>
        <taxon>Betaproteobacteria</taxon>
        <taxon>Rhodocyclales</taxon>
        <taxon>Zoogloeaceae</taxon>
        <taxon>Thauera</taxon>
    </lineage>
</organism>
<comment type="caution">
    <text evidence="2">The sequence shown here is derived from an EMBL/GenBank/DDBJ whole genome shotgun (WGS) entry which is preliminary data.</text>
</comment>
<gene>
    <name evidence="2" type="ORF">ACFQ4M_03180</name>
</gene>
<keyword evidence="1" id="KW-0472">Membrane</keyword>
<name>A0ABW3WAN9_9RHOO</name>